<name>A0A1V1P3N1_9BACT</name>
<proteinExistence type="predicted"/>
<protein>
    <submittedName>
        <fullName evidence="1">Transposase</fullName>
    </submittedName>
</protein>
<evidence type="ECO:0000313" key="2">
    <source>
        <dbReference type="Proteomes" id="UP000189670"/>
    </source>
</evidence>
<reference evidence="2" key="1">
    <citation type="submission" date="2012-11" db="EMBL/GenBank/DDBJ databases">
        <authorList>
            <person name="Lucero-Rivera Y.E."/>
            <person name="Tovar-Ramirez D."/>
        </authorList>
    </citation>
    <scope>NUCLEOTIDE SEQUENCE [LARGE SCALE GENOMIC DNA]</scope>
    <source>
        <strain evidence="2">Araruama</strain>
    </source>
</reference>
<gene>
    <name evidence="1" type="ORF">OMM_09628</name>
</gene>
<dbReference type="GO" id="GO:0003676">
    <property type="term" value="F:nucleic acid binding"/>
    <property type="evidence" value="ECO:0007669"/>
    <property type="project" value="InterPro"/>
</dbReference>
<dbReference type="Proteomes" id="UP000189670">
    <property type="component" value="Unassembled WGS sequence"/>
</dbReference>
<organism evidence="1 2">
    <name type="scientific">Candidatus Magnetoglobus multicellularis str. Araruama</name>
    <dbReference type="NCBI Taxonomy" id="890399"/>
    <lineage>
        <taxon>Bacteria</taxon>
        <taxon>Pseudomonadati</taxon>
        <taxon>Thermodesulfobacteriota</taxon>
        <taxon>Desulfobacteria</taxon>
        <taxon>Desulfobacterales</taxon>
        <taxon>Desulfobacteraceae</taxon>
        <taxon>Candidatus Magnetoglobus</taxon>
    </lineage>
</organism>
<accession>A0A1V1P3N1</accession>
<sequence>MVDCLEKLWPTLKEEFSPDTIVLNLDNGPENNSHRTQFIKRMVDFAQLNTITVKLAYYPPYHSKYNPVERVWGVLENHWNGEILDSKEKVLGMARSMTYNGINPIVTLVEGEYITGVKLDKAEMVSYEKKIIREPNLEKWFVTIPKKNILPCAQI</sequence>
<dbReference type="EMBL" id="ATBP01000654">
    <property type="protein sequence ID" value="ETR69404.1"/>
    <property type="molecule type" value="Genomic_DNA"/>
</dbReference>
<comment type="caution">
    <text evidence="1">The sequence shown here is derived from an EMBL/GenBank/DDBJ whole genome shotgun (WGS) entry which is preliminary data.</text>
</comment>
<evidence type="ECO:0000313" key="1">
    <source>
        <dbReference type="EMBL" id="ETR69404.1"/>
    </source>
</evidence>
<dbReference type="Gene3D" id="3.30.420.10">
    <property type="entry name" value="Ribonuclease H-like superfamily/Ribonuclease H"/>
    <property type="match status" value="1"/>
</dbReference>
<dbReference type="Pfam" id="PF07592">
    <property type="entry name" value="DDE_Tnp_ISAZ013"/>
    <property type="match status" value="1"/>
</dbReference>
<dbReference type="AlphaFoldDB" id="A0A1V1P3N1"/>
<dbReference type="InterPro" id="IPR011518">
    <property type="entry name" value="Transposase_36"/>
</dbReference>
<dbReference type="InterPro" id="IPR036397">
    <property type="entry name" value="RNaseH_sf"/>
</dbReference>